<sequence length="150" mass="17073">MSGLGLNFPQWQIEKWKSTMAIRGKHPDSPNLRLITGTHRKDRHGEISATKASVRSARKSFGNLEQPEGLKGEALKAWKKFIAPAGWLDGSREPSAIAFCELWSEFRSNPSEFLASKHAQLRGYMADLGITDERNRPVREEDERDEFFDD</sequence>
<organism evidence="1 2">
    <name type="scientific">Pacificispira spongiicola</name>
    <dbReference type="NCBI Taxonomy" id="2729598"/>
    <lineage>
        <taxon>Bacteria</taxon>
        <taxon>Pseudomonadati</taxon>
        <taxon>Pseudomonadota</taxon>
        <taxon>Alphaproteobacteria</taxon>
        <taxon>Rhodospirillales</taxon>
        <taxon>Rhodospirillaceae</taxon>
        <taxon>Pacificispira</taxon>
    </lineage>
</organism>
<dbReference type="EMBL" id="JABBNT010000002">
    <property type="protein sequence ID" value="NMM43873.1"/>
    <property type="molecule type" value="Genomic_DNA"/>
</dbReference>
<reference evidence="1 2" key="1">
    <citation type="submission" date="2020-04" db="EMBL/GenBank/DDBJ databases">
        <title>Rhodospirillaceae bacterium KN72 isolated from deep sea.</title>
        <authorList>
            <person name="Zhang D.-C."/>
        </authorList>
    </citation>
    <scope>NUCLEOTIDE SEQUENCE [LARGE SCALE GENOMIC DNA]</scope>
    <source>
        <strain evidence="1 2">KN72</strain>
    </source>
</reference>
<dbReference type="RefSeq" id="WP_169624196.1">
    <property type="nucleotide sequence ID" value="NZ_JABBNT010000002.1"/>
</dbReference>
<protein>
    <submittedName>
        <fullName evidence="1">Uncharacterized protein</fullName>
    </submittedName>
</protein>
<evidence type="ECO:0000313" key="2">
    <source>
        <dbReference type="Proteomes" id="UP000539372"/>
    </source>
</evidence>
<keyword evidence="2" id="KW-1185">Reference proteome</keyword>
<evidence type="ECO:0000313" key="1">
    <source>
        <dbReference type="EMBL" id="NMM43873.1"/>
    </source>
</evidence>
<dbReference type="Proteomes" id="UP000539372">
    <property type="component" value="Unassembled WGS sequence"/>
</dbReference>
<gene>
    <name evidence="1" type="ORF">HH303_05260</name>
</gene>
<name>A0A7Y0DYF1_9PROT</name>
<proteinExistence type="predicted"/>
<comment type="caution">
    <text evidence="1">The sequence shown here is derived from an EMBL/GenBank/DDBJ whole genome shotgun (WGS) entry which is preliminary data.</text>
</comment>
<accession>A0A7Y0DYF1</accession>
<dbReference type="AlphaFoldDB" id="A0A7Y0DYF1"/>